<feature type="compositionally biased region" description="Low complexity" evidence="1">
    <location>
        <begin position="1595"/>
        <end position="1604"/>
    </location>
</feature>
<feature type="region of interest" description="Disordered" evidence="1">
    <location>
        <begin position="35"/>
        <end position="206"/>
    </location>
</feature>
<feature type="compositionally biased region" description="Basic residues" evidence="1">
    <location>
        <begin position="129"/>
        <end position="144"/>
    </location>
</feature>
<evidence type="ECO:0000313" key="5">
    <source>
        <dbReference type="RefSeq" id="XP_035826945.1"/>
    </source>
</evidence>
<feature type="compositionally biased region" description="Polar residues" evidence="1">
    <location>
        <begin position="1569"/>
        <end position="1580"/>
    </location>
</feature>
<feature type="region of interest" description="Disordered" evidence="1">
    <location>
        <begin position="1652"/>
        <end position="1688"/>
    </location>
</feature>
<feature type="compositionally biased region" description="Polar residues" evidence="1">
    <location>
        <begin position="1822"/>
        <end position="1831"/>
    </location>
</feature>
<feature type="region of interest" description="Disordered" evidence="1">
    <location>
        <begin position="1533"/>
        <end position="1580"/>
    </location>
</feature>
<accession>A0ABM0JWR5</accession>
<gene>
    <name evidence="3 4 5" type="primary">LOC101856590</name>
</gene>
<organism evidence="2 3">
    <name type="scientific">Aplysia californica</name>
    <name type="common">California sea hare</name>
    <dbReference type="NCBI Taxonomy" id="6500"/>
    <lineage>
        <taxon>Eukaryota</taxon>
        <taxon>Metazoa</taxon>
        <taxon>Spiralia</taxon>
        <taxon>Lophotrochozoa</taxon>
        <taxon>Mollusca</taxon>
        <taxon>Gastropoda</taxon>
        <taxon>Heterobranchia</taxon>
        <taxon>Euthyneura</taxon>
        <taxon>Tectipleura</taxon>
        <taxon>Aplysiida</taxon>
        <taxon>Aplysioidea</taxon>
        <taxon>Aplysiidae</taxon>
        <taxon>Aplysia</taxon>
    </lineage>
</organism>
<name>A0ABM0JWR5_APLCA</name>
<feature type="compositionally biased region" description="Low complexity" evidence="1">
    <location>
        <begin position="97"/>
        <end position="106"/>
    </location>
</feature>
<feature type="region of interest" description="Disordered" evidence="1">
    <location>
        <begin position="1813"/>
        <end position="1860"/>
    </location>
</feature>
<evidence type="ECO:0000256" key="1">
    <source>
        <dbReference type="SAM" id="MobiDB-lite"/>
    </source>
</evidence>
<dbReference type="Proteomes" id="UP000694888">
    <property type="component" value="Unplaced"/>
</dbReference>
<feature type="compositionally biased region" description="Polar residues" evidence="1">
    <location>
        <begin position="148"/>
        <end position="162"/>
    </location>
</feature>
<dbReference type="RefSeq" id="XP_035826945.1">
    <property type="nucleotide sequence ID" value="XM_035971052.1"/>
</dbReference>
<feature type="compositionally biased region" description="Basic and acidic residues" evidence="1">
    <location>
        <begin position="1111"/>
        <end position="1127"/>
    </location>
</feature>
<feature type="region of interest" description="Disordered" evidence="1">
    <location>
        <begin position="1068"/>
        <end position="1147"/>
    </location>
</feature>
<feature type="region of interest" description="Disordered" evidence="1">
    <location>
        <begin position="948"/>
        <end position="1020"/>
    </location>
</feature>
<feature type="compositionally biased region" description="Basic residues" evidence="1">
    <location>
        <begin position="1832"/>
        <end position="1844"/>
    </location>
</feature>
<feature type="region of interest" description="Disordered" evidence="1">
    <location>
        <begin position="1585"/>
        <end position="1604"/>
    </location>
</feature>
<reference evidence="3 4" key="1">
    <citation type="submission" date="2025-05" db="UniProtKB">
        <authorList>
            <consortium name="RefSeq"/>
        </authorList>
    </citation>
    <scope>IDENTIFICATION</scope>
</reference>
<feature type="compositionally biased region" description="Low complexity" evidence="1">
    <location>
        <begin position="117"/>
        <end position="126"/>
    </location>
</feature>
<sequence length="2185" mass="242840">MFKWTSPNSLSVPDQMLSNNDSYTRKVARLELAGHHHNNAPSVDGKRQSLKLVSDRRQVDPQDGRKPTSTCNRQTAKSVPTSPTEWKGGQQKKKKSASSSLPSSPQKFKKATGYQASQQKQSLLSKVKGMFRKSGSKGKSHKRSTSSLPSSPKKYTSFTESPDQGWKGGTWTSVRKVKEISPADPSSKSGPKSRLGRLIETKKQQRKLIRSLNEKRDEDSKHHVISTDYDPYVQREFPYIPTATERVHDSKVDRFLQPDDCEYNQRIWGIDKSSRHNANVKQKKLITFSSIQTRPETSPGSEVPDATVPQMTRDSLRHSLSFRSNIDNSLGFPLFKRERKRWSLRSEGSVGLYEDHVRTELLPSPNVEESMHDNTDKYKFGQLRARHSLSDTDRESNLTASLTSVHEYEQSLLSHERAGLGRVKVMPSDVNQILLTKMGLTSPKERELKRELSKVNELSSERSKIERQALSTTGEHLLMCGNISVAERKEQLRNTPNNILFAQENSETNLHMRNNNNGHHGKKQPALANHPFVNANGILNKEPELLIATHHDRKIKEWQAHIYQRPQGFSLDITPCQKETLNFEKCPVQINTDLTDRRQCEVKSRNLISSLVHARTPQSFLYPNSPSSNSEDSFGGKETPKHSTPADSNMRNSEFLSISHWLEHSKCSSIEGASIPLEEEEHFQNHTNTDTSWESTGFCPRDAEAEDEEQRPNFDPKVMKAIYKDQQGPDKRSSDENEVKEPVETIRSHIEVHRAGTISVNDISRDFQTTVSPETVEEVEGIQSPETYSHENVPAAPSPLKEMSWSAPSINIEENLSSTSDLYAKEIISDTNTSVFGPHKVTRQSLLQCNIEASNSAADLPKCLNVFQGRTNDVNHMSCMDADTRHMKTGQPFEQDGFKAEAFDDSSVALVDMVYCSPNVVHSSGETNGPATVLTFLPENEVAQKSVGYTKNCKDPSKQDLSGVTPGSKISEKGESVSESSAHLGRQDSVSLSPSQHKQELRQTDLLNPTSNLGLPFDQTDTTRVTSEEGIMDVEAPSDMIESEWSLADNSVSDRDIKFTLYDIEDVLSPPRTQDRPRETTTTTATSLPTGDDRNETCSYEPSSRLTGKSALERRHLAASSKSEHLGEMSSPDVSSRPVEVEFSDSKLRRDDPTRLIETHRVGGLQAGSRTVHGPEVSEKHAVTERGVRPLEMFIMPSSVLEQRGGERQGQTDEEWLKSRPKKRVSFKLDVVAESSTDVSVSSDDHAVIESDSHCHAKVETAVDNAQAQQRIDVTSFPEGGDNSSTDVSTSITDNSLYTKEISQVVITASIDDVTWCVSRSSADFPGEQQDRMVSMGEEVRINERREEVEVPKDASVDSNIRHVDSERSRLNEEITTKARNVLVHDTAEFRSHPITESETISDHQTNDEQGEEECHVMLTGSQRSPQETASIGTHGTLFLGNSLKEHDNENSPGLRESPGNHDIDNRERSQVGKSAAVTEPLDSDLSELNTPNGSVMGRSEGTSPEKTSDVIKALHENVCAWWDKPLSTWNLESSESDGDRLTTDHSIGSRPLGNVCGHDKMPREMSGNEHTSMAHSQHQLVSKPSIGAGSMQGTQETATTQAQQELPIQEDQKSHLQRQQNLDDGRKDHIHEKRNEFHKSNKHFQQKQNSFISHPHSPAGQAPLNSGKPQDWTSPRTQANFGEKQNLLDKRSTNVSLNKDFSSQFDGKLYRDGPIILSQFLGKAEQKSIFGDSPETIDSSLLPVCQKMPAQRNGSESLNYSEKGKCTSKPDTSTSDDRCHTFDCKDASPVLCGVASTVDLKEQQMMTFDTSDYDEKRSFPNHKSTISNVKSKSRNRKQWKSNRRCSSSGKRTLSERTKQRISHVIGGSTSDAGSGDCVDSSDDILYQSTMDFFPTSDKGTSLPHPEVRCVGTQCMPVQGEGGQPVWELRTETTTKRPSGKRKRITTIGSIVKDRNEALKGSSRASRKSSSFHEDRHGDFTSRLLQGLSVPTLPPANRQVMESHEQQNYDCNKGCSAPSYKLHRDQGSGGFRFQQRGHQEEYELLSGIYNGSSGGNGGLNGDGCGISFGCCKGGGCCGSAGCAMDSRDGALTDGAKYPNHTSRNDRGSMDNKENVCSGSCPQESPLQNRNVPEGELLAVRDLAKQDSKTGTSQGISRALACRPGQWLFLATFFLFQFIMQWIFSS</sequence>
<keyword evidence="2" id="KW-1185">Reference proteome</keyword>
<dbReference type="GeneID" id="101856590"/>
<feature type="region of interest" description="Disordered" evidence="1">
    <location>
        <begin position="1751"/>
        <end position="1776"/>
    </location>
</feature>
<feature type="region of interest" description="Disordered" evidence="1">
    <location>
        <begin position="618"/>
        <end position="651"/>
    </location>
</feature>
<protein>
    <submittedName>
        <fullName evidence="3 4">Uncharacterized protein LOC101856590</fullName>
    </submittedName>
</protein>
<feature type="region of interest" description="Disordered" evidence="1">
    <location>
        <begin position="2093"/>
        <end position="2128"/>
    </location>
</feature>
<evidence type="ECO:0000313" key="2">
    <source>
        <dbReference type="Proteomes" id="UP000694888"/>
    </source>
</evidence>
<feature type="compositionally biased region" description="Basic and acidic residues" evidence="1">
    <location>
        <begin position="53"/>
        <end position="66"/>
    </location>
</feature>
<dbReference type="RefSeq" id="XP_005103358.1">
    <property type="nucleotide sequence ID" value="XM_005103301.3"/>
</dbReference>
<feature type="compositionally biased region" description="Low complexity" evidence="1">
    <location>
        <begin position="1080"/>
        <end position="1090"/>
    </location>
</feature>
<proteinExistence type="predicted"/>
<feature type="compositionally biased region" description="Basic and acidic residues" evidence="1">
    <location>
        <begin position="1459"/>
        <end position="1471"/>
    </location>
</feature>
<feature type="compositionally biased region" description="Polar residues" evidence="1">
    <location>
        <begin position="1664"/>
        <end position="1681"/>
    </location>
</feature>
<feature type="compositionally biased region" description="Polar residues" evidence="1">
    <location>
        <begin position="1097"/>
        <end position="1107"/>
    </location>
</feature>
<feature type="compositionally biased region" description="Polar residues" evidence="1">
    <location>
        <begin position="618"/>
        <end position="632"/>
    </location>
</feature>
<feature type="compositionally biased region" description="Polar residues" evidence="1">
    <location>
        <begin position="1005"/>
        <end position="1020"/>
    </location>
</feature>
<evidence type="ECO:0000313" key="3">
    <source>
        <dbReference type="RefSeq" id="XP_005103357.1"/>
    </source>
</evidence>
<feature type="compositionally biased region" description="Basic and acidic residues" evidence="1">
    <location>
        <begin position="1558"/>
        <end position="1568"/>
    </location>
</feature>
<feature type="compositionally biased region" description="Polar residues" evidence="1">
    <location>
        <begin position="2114"/>
        <end position="2128"/>
    </location>
</feature>
<feature type="compositionally biased region" description="Polar residues" evidence="1">
    <location>
        <begin position="67"/>
        <end position="84"/>
    </location>
</feature>
<evidence type="ECO:0000313" key="4">
    <source>
        <dbReference type="RefSeq" id="XP_005103358.1"/>
    </source>
</evidence>
<feature type="region of interest" description="Disordered" evidence="1">
    <location>
        <begin position="1441"/>
        <end position="1506"/>
    </location>
</feature>
<feature type="region of interest" description="Disordered" evidence="1">
    <location>
        <begin position="1956"/>
        <end position="1977"/>
    </location>
</feature>
<dbReference type="RefSeq" id="XP_005103357.1">
    <property type="nucleotide sequence ID" value="XM_005103300.3"/>
</dbReference>
<feature type="compositionally biased region" description="Basic and acidic residues" evidence="1">
    <location>
        <begin position="2102"/>
        <end position="2113"/>
    </location>
</feature>